<proteinExistence type="predicted"/>
<organism evidence="1 2">
    <name type="scientific">Pisum sativum</name>
    <name type="common">Garden pea</name>
    <name type="synonym">Lathyrus oleraceus</name>
    <dbReference type="NCBI Taxonomy" id="3888"/>
    <lineage>
        <taxon>Eukaryota</taxon>
        <taxon>Viridiplantae</taxon>
        <taxon>Streptophyta</taxon>
        <taxon>Embryophyta</taxon>
        <taxon>Tracheophyta</taxon>
        <taxon>Spermatophyta</taxon>
        <taxon>Magnoliopsida</taxon>
        <taxon>eudicotyledons</taxon>
        <taxon>Gunneridae</taxon>
        <taxon>Pentapetalae</taxon>
        <taxon>rosids</taxon>
        <taxon>fabids</taxon>
        <taxon>Fabales</taxon>
        <taxon>Fabaceae</taxon>
        <taxon>Papilionoideae</taxon>
        <taxon>50 kb inversion clade</taxon>
        <taxon>NPAAA clade</taxon>
        <taxon>Hologalegina</taxon>
        <taxon>IRL clade</taxon>
        <taxon>Fabeae</taxon>
        <taxon>Lathyrus</taxon>
    </lineage>
</organism>
<comment type="caution">
    <text evidence="1">The sequence shown here is derived from an EMBL/GenBank/DDBJ whole genome shotgun (WGS) entry which is preliminary data.</text>
</comment>
<reference evidence="1 2" key="1">
    <citation type="journal article" date="2022" name="Nat. Genet.">
        <title>Improved pea reference genome and pan-genome highlight genomic features and evolutionary characteristics.</title>
        <authorList>
            <person name="Yang T."/>
            <person name="Liu R."/>
            <person name="Luo Y."/>
            <person name="Hu S."/>
            <person name="Wang D."/>
            <person name="Wang C."/>
            <person name="Pandey M.K."/>
            <person name="Ge S."/>
            <person name="Xu Q."/>
            <person name="Li N."/>
            <person name="Li G."/>
            <person name="Huang Y."/>
            <person name="Saxena R.K."/>
            <person name="Ji Y."/>
            <person name="Li M."/>
            <person name="Yan X."/>
            <person name="He Y."/>
            <person name="Liu Y."/>
            <person name="Wang X."/>
            <person name="Xiang C."/>
            <person name="Varshney R.K."/>
            <person name="Ding H."/>
            <person name="Gao S."/>
            <person name="Zong X."/>
        </authorList>
    </citation>
    <scope>NUCLEOTIDE SEQUENCE [LARGE SCALE GENOMIC DNA]</scope>
    <source>
        <strain evidence="1 2">cv. Zhongwan 6</strain>
    </source>
</reference>
<keyword evidence="2" id="KW-1185">Reference proteome</keyword>
<dbReference type="Proteomes" id="UP001058974">
    <property type="component" value="Chromosome 5"/>
</dbReference>
<gene>
    <name evidence="1" type="ORF">KIW84_050368</name>
</gene>
<dbReference type="Gramene" id="Psat05G0036800-T1">
    <property type="protein sequence ID" value="KAI5402737.1"/>
    <property type="gene ID" value="KIW84_050368"/>
</dbReference>
<dbReference type="EMBL" id="JAMSHJ010000005">
    <property type="protein sequence ID" value="KAI5402737.1"/>
    <property type="molecule type" value="Genomic_DNA"/>
</dbReference>
<sequence>MCRLINQGGLGVESIEDFKLALLYKWKCRLLVEKMSILVDMLKATYENLTQQALAGKIHFNHGQRSFIPFWTAIWSGNISLNLLYPDLYQVSNKKKESVEGIRRSGRYYGLKFGLDLIASDRLPSKDQPGRRGVISSTHDLTCVLCFQEEKQLKHFFFQSLVVKRMAGSGGAAQDILE</sequence>
<accession>A0A9D4WJL4</accession>
<dbReference type="AlphaFoldDB" id="A0A9D4WJL4"/>
<evidence type="ECO:0000313" key="2">
    <source>
        <dbReference type="Proteomes" id="UP001058974"/>
    </source>
</evidence>
<name>A0A9D4WJL4_PEA</name>
<protein>
    <submittedName>
        <fullName evidence="1">Uncharacterized protein</fullName>
    </submittedName>
</protein>
<evidence type="ECO:0000313" key="1">
    <source>
        <dbReference type="EMBL" id="KAI5402737.1"/>
    </source>
</evidence>